<dbReference type="Proteomes" id="UP000822688">
    <property type="component" value="Chromosome 7"/>
</dbReference>
<evidence type="ECO:0000256" key="1">
    <source>
        <dbReference type="SAM" id="SignalP"/>
    </source>
</evidence>
<keyword evidence="3" id="KW-1185">Reference proteome</keyword>
<protein>
    <submittedName>
        <fullName evidence="2">Uncharacterized protein</fullName>
    </submittedName>
</protein>
<reference evidence="2" key="1">
    <citation type="submission" date="2020-06" db="EMBL/GenBank/DDBJ databases">
        <title>WGS assembly of Ceratodon purpureus strain R40.</title>
        <authorList>
            <person name="Carey S.B."/>
            <person name="Jenkins J."/>
            <person name="Shu S."/>
            <person name="Lovell J.T."/>
            <person name="Sreedasyam A."/>
            <person name="Maumus F."/>
            <person name="Tiley G.P."/>
            <person name="Fernandez-Pozo N."/>
            <person name="Barry K."/>
            <person name="Chen C."/>
            <person name="Wang M."/>
            <person name="Lipzen A."/>
            <person name="Daum C."/>
            <person name="Saski C.A."/>
            <person name="Payton A.C."/>
            <person name="Mcbreen J.C."/>
            <person name="Conrad R.E."/>
            <person name="Kollar L.M."/>
            <person name="Olsson S."/>
            <person name="Huttunen S."/>
            <person name="Landis J.B."/>
            <person name="Wickett N.J."/>
            <person name="Johnson M.G."/>
            <person name="Rensing S.A."/>
            <person name="Grimwood J."/>
            <person name="Schmutz J."/>
            <person name="Mcdaniel S.F."/>
        </authorList>
    </citation>
    <scope>NUCLEOTIDE SEQUENCE</scope>
    <source>
        <strain evidence="2">R40</strain>
    </source>
</reference>
<dbReference type="AlphaFoldDB" id="A0A8T0HBR8"/>
<organism evidence="2 3">
    <name type="scientific">Ceratodon purpureus</name>
    <name type="common">Fire moss</name>
    <name type="synonym">Dicranum purpureum</name>
    <dbReference type="NCBI Taxonomy" id="3225"/>
    <lineage>
        <taxon>Eukaryota</taxon>
        <taxon>Viridiplantae</taxon>
        <taxon>Streptophyta</taxon>
        <taxon>Embryophyta</taxon>
        <taxon>Bryophyta</taxon>
        <taxon>Bryophytina</taxon>
        <taxon>Bryopsida</taxon>
        <taxon>Dicranidae</taxon>
        <taxon>Pseudoditrichales</taxon>
        <taxon>Ditrichaceae</taxon>
        <taxon>Ceratodon</taxon>
    </lineage>
</organism>
<feature type="chain" id="PRO_5035800295" evidence="1">
    <location>
        <begin position="22"/>
        <end position="52"/>
    </location>
</feature>
<evidence type="ECO:0000313" key="2">
    <source>
        <dbReference type="EMBL" id="KAG0567838.1"/>
    </source>
</evidence>
<comment type="caution">
    <text evidence="2">The sequence shown here is derived from an EMBL/GenBank/DDBJ whole genome shotgun (WGS) entry which is preliminary data.</text>
</comment>
<dbReference type="PROSITE" id="PS51257">
    <property type="entry name" value="PROKAR_LIPOPROTEIN"/>
    <property type="match status" value="1"/>
</dbReference>
<dbReference type="EMBL" id="CM026428">
    <property type="protein sequence ID" value="KAG0567838.1"/>
    <property type="molecule type" value="Genomic_DNA"/>
</dbReference>
<sequence length="52" mass="6082">MGYRRMHQVACLLTVACVFQAQLNSEVTKALLVQVPAHIIHRKYQFINTRRQ</sequence>
<feature type="signal peptide" evidence="1">
    <location>
        <begin position="1"/>
        <end position="21"/>
    </location>
</feature>
<accession>A0A8T0HBR8</accession>
<proteinExistence type="predicted"/>
<keyword evidence="1" id="KW-0732">Signal</keyword>
<gene>
    <name evidence="2" type="ORF">KC19_7G165600</name>
</gene>
<evidence type="ECO:0000313" key="3">
    <source>
        <dbReference type="Proteomes" id="UP000822688"/>
    </source>
</evidence>
<name>A0A8T0HBR8_CERPU</name>